<accession>A0A2S5Z6Q8</accession>
<dbReference type="Pfam" id="PF12128">
    <property type="entry name" value="DUF3584"/>
    <property type="match status" value="1"/>
</dbReference>
<dbReference type="RefSeq" id="WP_104322937.1">
    <property type="nucleotide sequence ID" value="NZ_PSSX01000018.1"/>
</dbReference>
<evidence type="ECO:0000313" key="3">
    <source>
        <dbReference type="EMBL" id="PPI83050.1"/>
    </source>
</evidence>
<dbReference type="SUPFAM" id="SSF52540">
    <property type="entry name" value="P-loop containing nucleoside triphosphate hydrolases"/>
    <property type="match status" value="1"/>
</dbReference>
<dbReference type="EMBL" id="PSSX01000018">
    <property type="protein sequence ID" value="PPI83050.1"/>
    <property type="molecule type" value="Genomic_DNA"/>
</dbReference>
<keyword evidence="1" id="KW-0175">Coiled coil</keyword>
<keyword evidence="4" id="KW-1185">Reference proteome</keyword>
<sequence length="1229" mass="140850">MEFGLRKIVLIDSYVEGRASELDVSGHTNISGANGIGKTSFLKLIPIFYGESPRRLTVESANGNESFNSFYLKRNGSYLVFEYLSHGQPKMAVFCNRRNEARHRHVFIDSPYREDLFIDVANEEIYPAHTLLSRLNAEGIGHMSVDTTQQYRQILLDGTVSKAYHFSLCPRNGRMSKLTPLFTGMFKRSVQFADLSKVIQEYAMDKLDDDARQILENFSVHRDHLTATLTQYDAYQALEKARPESDQLSILLDDYTLTNTKLSAVVVASRDRQTALELQVRAYDEENQEIGQKISDEDKAHSKALEELDKQKKAHEEQRGPIATRIDNIQRSKTSYDEQELPKWEQKLAGIWELVGRHESYANQLKILADKSEEIRRPIEAEISTTRERAQQELDRLEGRYKELTGQQQSERKVISDRQSREIREQAKKQQQSASTLQGSLSDLTSKISRLEERRDNPQASEELVRQFTIAESARDKAQEAFDTAQTDNLNASQRFETADNYYRAADQRFTDARECCEKLEEAHANALSLVNGKESSLIYFLNENKPGWQNTLGRVLEPEILRNENLSPSLDRDYPDSQGLCGVSIDFSRLPEQELTPAALRSQMEEAAEDLGKAESEEAAAEKALARANNDRNDAKEHLSKKKAAFQRAHTELESAKDTLSTIRQKKAQSELNNKAETERELSKLFAEKGQLDKRMEALESSQDSEAEQLEARHEEEIEAFDTAYKDALAAIEASKTQTRDTRDADVKRLQEQLDQALAGHDIDPEEMERLSRSVKQLAEEIETIRAKEIHVKSYKRFMEEEYALLSGLKEDVSSLDKKLSFLRDERAEAVSNWNARRKELEGRIEKNNKAKTQANTDMTTLQVSILQTAEDRELHVSEHNESLALFREMDANSLTHEYQMLLQRESSKINELKKVGTRFATIFERFTGTPSTQYWQEAELDWDGTAAQVIIRARAILEYFRGGKHDLVRDTLASGFSNLDQIDIYRRAMEGFDKRIKRFNKELSSSIEQNLNFKAIERVEPTVTFELEELDYWKDIKSLADSVRTWRENTTLNSLPDEDLILSLRNYLDTFEESRANVTVKELWRLIRFRFFIIENGKPKTGSSSKDLSGDEGLSSNGLSYIVMIVLFLGFVNMLRKGQPVHLTWSLDELSAFDNDNKRTLLALLAEHHISLITACPDMGDRQLGMFNQVYRMERCDGGKRFVRWRMPKPGTTAANNPFKDISQGEV</sequence>
<reference evidence="3 4" key="1">
    <citation type="submission" date="2018-01" db="EMBL/GenBank/DDBJ databases">
        <title>Complete genome sequences of the type strains of Marinobacter flavimaris and Marinobacter maroccanus.</title>
        <authorList>
            <person name="Palau M."/>
            <person name="Boujida N."/>
            <person name="Manresa A."/>
            <person name="Minana-Galbis D."/>
        </authorList>
    </citation>
    <scope>NUCLEOTIDE SEQUENCE [LARGE SCALE GENOMIC DNA]</scope>
    <source>
        <strain evidence="3 4">N4</strain>
    </source>
</reference>
<protein>
    <recommendedName>
        <fullName evidence="5">ATP-binding protein</fullName>
    </recommendedName>
</protein>
<feature type="compositionally biased region" description="Basic and acidic residues" evidence="2">
    <location>
        <begin position="410"/>
        <end position="428"/>
    </location>
</feature>
<comment type="caution">
    <text evidence="3">The sequence shown here is derived from an EMBL/GenBank/DDBJ whole genome shotgun (WGS) entry which is preliminary data.</text>
</comment>
<evidence type="ECO:0000313" key="4">
    <source>
        <dbReference type="Proteomes" id="UP000239917"/>
    </source>
</evidence>
<dbReference type="OrthoDB" id="9810371at2"/>
<evidence type="ECO:0000256" key="1">
    <source>
        <dbReference type="SAM" id="Coils"/>
    </source>
</evidence>
<name>A0A2S5Z6Q8_9GAMM</name>
<organism evidence="3 4">
    <name type="scientific">Marinobacter maroccanus</name>
    <dbReference type="NCBI Taxonomy" id="2055143"/>
    <lineage>
        <taxon>Bacteria</taxon>
        <taxon>Pseudomonadati</taxon>
        <taxon>Pseudomonadota</taxon>
        <taxon>Gammaproteobacteria</taxon>
        <taxon>Pseudomonadales</taxon>
        <taxon>Marinobacteraceae</taxon>
        <taxon>Marinobacter</taxon>
    </lineage>
</organism>
<proteinExistence type="predicted"/>
<dbReference type="InterPro" id="IPR027417">
    <property type="entry name" value="P-loop_NTPase"/>
</dbReference>
<gene>
    <name evidence="3" type="ORF">KEHDKFFH_16570</name>
</gene>
<feature type="coiled-coil region" evidence="1">
    <location>
        <begin position="769"/>
        <end position="859"/>
    </location>
</feature>
<feature type="region of interest" description="Disordered" evidence="2">
    <location>
        <begin position="401"/>
        <end position="442"/>
    </location>
</feature>
<feature type="region of interest" description="Disordered" evidence="2">
    <location>
        <begin position="604"/>
        <end position="680"/>
    </location>
</feature>
<feature type="compositionally biased region" description="Polar residues" evidence="2">
    <location>
        <begin position="429"/>
        <end position="442"/>
    </location>
</feature>
<evidence type="ECO:0008006" key="5">
    <source>
        <dbReference type="Google" id="ProtNLM"/>
    </source>
</evidence>
<dbReference type="Proteomes" id="UP000239917">
    <property type="component" value="Unassembled WGS sequence"/>
</dbReference>
<evidence type="ECO:0000256" key="2">
    <source>
        <dbReference type="SAM" id="MobiDB-lite"/>
    </source>
</evidence>
<feature type="compositionally biased region" description="Basic and acidic residues" evidence="2">
    <location>
        <begin position="611"/>
        <end position="639"/>
    </location>
</feature>
<dbReference type="AlphaFoldDB" id="A0A2S5Z6Q8"/>
<dbReference type="InterPro" id="IPR021979">
    <property type="entry name" value="DUF3584"/>
</dbReference>